<feature type="domain" description="SecDF P1 head subdomain" evidence="13">
    <location>
        <begin position="397"/>
        <end position="492"/>
    </location>
</feature>
<evidence type="ECO:0000256" key="1">
    <source>
        <dbReference type="ARBA" id="ARBA00004651"/>
    </source>
</evidence>
<feature type="transmembrane region" description="Helical" evidence="9">
    <location>
        <begin position="609"/>
        <end position="631"/>
    </location>
</feature>
<feature type="transmembrane region" description="Helical" evidence="9">
    <location>
        <begin position="637"/>
        <end position="661"/>
    </location>
</feature>
<dbReference type="InterPro" id="IPR005665">
    <property type="entry name" value="SecF_bac"/>
</dbReference>
<evidence type="ECO:0000313" key="14">
    <source>
        <dbReference type="EMBL" id="OKY94412.1"/>
    </source>
</evidence>
<dbReference type="HAMAP" id="MF_01463_B">
    <property type="entry name" value="SecD_B"/>
    <property type="match status" value="1"/>
</dbReference>
<evidence type="ECO:0000256" key="2">
    <source>
        <dbReference type="ARBA" id="ARBA00022448"/>
    </source>
</evidence>
<comment type="subunit">
    <text evidence="10">Forms a complex with SecD. Part of the essential Sec protein translocation apparatus which comprises SecA, SecYEG and auxiliary proteins SecDF. Other proteins may also be involved.</text>
</comment>
<keyword evidence="4 9" id="KW-0812">Transmembrane</keyword>
<dbReference type="InterPro" id="IPR022646">
    <property type="entry name" value="SecD/SecF_CS"/>
</dbReference>
<dbReference type="GO" id="GO:0006605">
    <property type="term" value="P:protein targeting"/>
    <property type="evidence" value="ECO:0007669"/>
    <property type="project" value="UniProtKB-UniRule"/>
</dbReference>
<dbReference type="InterPro" id="IPR048631">
    <property type="entry name" value="SecD_1st"/>
</dbReference>
<reference evidence="14 15" key="1">
    <citation type="journal article" date="2016" name="Nat. Biotechnol.">
        <title>Measurement of bacterial replication rates in microbial communities.</title>
        <authorList>
            <person name="Brown C.T."/>
            <person name="Olm M.R."/>
            <person name="Thomas B.C."/>
            <person name="Banfield J.F."/>
        </authorList>
    </citation>
    <scope>NUCLEOTIDE SEQUENCE [LARGE SCALE GENOMIC DNA]</scope>
    <source>
        <strain evidence="14">CAG:67_53_122</strain>
    </source>
</reference>
<dbReference type="SUPFAM" id="SSF82866">
    <property type="entry name" value="Multidrug efflux transporter AcrB transmembrane domain"/>
    <property type="match status" value="2"/>
</dbReference>
<dbReference type="NCBIfam" id="TIGR00916">
    <property type="entry name" value="2A0604s01"/>
    <property type="match status" value="1"/>
</dbReference>
<keyword evidence="2 9" id="KW-0813">Transport</keyword>
<keyword evidence="5 9" id="KW-0653">Protein transport</keyword>
<dbReference type="HAMAP" id="MF_01464_B">
    <property type="entry name" value="SecF_B"/>
    <property type="match status" value="1"/>
</dbReference>
<feature type="domain" description="Protein export membrane protein SecD/SecF C-terminal" evidence="11">
    <location>
        <begin position="494"/>
        <end position="661"/>
    </location>
</feature>
<accession>A0A1Q6F6V4</accession>
<feature type="transmembrane region" description="Helical" evidence="9">
    <location>
        <begin position="972"/>
        <end position="999"/>
    </location>
</feature>
<dbReference type="STRING" id="28117.BHV66_05520"/>
<comment type="subunit">
    <text evidence="9">Forms a complex with SecF. Part of the essential Sec protein translocation apparatus which comprises SecA, SecYEG and auxiliary proteins SecDF. Other proteins may also be involved.</text>
</comment>
<name>A0A1Q6F6V4_9BACT</name>
<dbReference type="PANTHER" id="PTHR30081">
    <property type="entry name" value="PROTEIN-EXPORT MEMBRANE PROTEIN SEC"/>
    <property type="match status" value="1"/>
</dbReference>
<feature type="transmembrane region" description="Helical" evidence="9">
    <location>
        <begin position="835"/>
        <end position="856"/>
    </location>
</feature>
<dbReference type="InterPro" id="IPR055344">
    <property type="entry name" value="SecD_SecF_C_bact"/>
</dbReference>
<feature type="transmembrane region" description="Helical" evidence="9">
    <location>
        <begin position="542"/>
        <end position="561"/>
    </location>
</feature>
<proteinExistence type="inferred from homology"/>
<evidence type="ECO:0000256" key="8">
    <source>
        <dbReference type="ARBA" id="ARBA00023136"/>
    </source>
</evidence>
<feature type="domain" description="Protein translocase subunit SecDF P1" evidence="12">
    <location>
        <begin position="187"/>
        <end position="243"/>
    </location>
</feature>
<evidence type="ECO:0000259" key="13">
    <source>
        <dbReference type="Pfam" id="PF22599"/>
    </source>
</evidence>
<dbReference type="EMBL" id="MNQH01000027">
    <property type="protein sequence ID" value="OKY94412.1"/>
    <property type="molecule type" value="Genomic_DNA"/>
</dbReference>
<dbReference type="NCBIfam" id="TIGR00966">
    <property type="entry name" value="transloc_SecF"/>
    <property type="match status" value="1"/>
</dbReference>
<comment type="function">
    <text evidence="9">Part of the Sec protein translocase complex. Interacts with the SecYEG preprotein conducting channel. SecDF uses the proton motive force (PMF) to complete protein translocation after the ATP-dependent function of SecA.</text>
</comment>
<comment type="caution">
    <text evidence="14">The sequence shown here is derived from an EMBL/GenBank/DDBJ whole genome shotgun (WGS) entry which is preliminary data.</text>
</comment>
<evidence type="ECO:0000256" key="6">
    <source>
        <dbReference type="ARBA" id="ARBA00022989"/>
    </source>
</evidence>
<dbReference type="GO" id="GO:0005886">
    <property type="term" value="C:plasma membrane"/>
    <property type="evidence" value="ECO:0007669"/>
    <property type="project" value="UniProtKB-SubCell"/>
</dbReference>
<keyword evidence="7 9" id="KW-0811">Translocation</keyword>
<feature type="transmembrane region" description="Helical" evidence="9">
    <location>
        <begin position="939"/>
        <end position="966"/>
    </location>
</feature>
<comment type="similarity">
    <text evidence="9">Belongs to the SecD/SecF family. SecD subfamily.</text>
</comment>
<evidence type="ECO:0000256" key="3">
    <source>
        <dbReference type="ARBA" id="ARBA00022475"/>
    </source>
</evidence>
<gene>
    <name evidence="10" type="primary">secF</name>
    <name evidence="9" type="synonym">secD</name>
    <name evidence="14" type="ORF">BHV66_05520</name>
</gene>
<evidence type="ECO:0000256" key="9">
    <source>
        <dbReference type="HAMAP-Rule" id="MF_01463"/>
    </source>
</evidence>
<keyword evidence="3 9" id="KW-1003">Cell membrane</keyword>
<feature type="transmembrane region" description="Helical" evidence="9">
    <location>
        <begin position="868"/>
        <end position="889"/>
    </location>
</feature>
<keyword evidence="8 9" id="KW-0472">Membrane</keyword>
<dbReference type="Gene3D" id="1.20.1640.10">
    <property type="entry name" value="Multidrug efflux transporter AcrB transmembrane domain"/>
    <property type="match status" value="2"/>
</dbReference>
<sequence length="1008" mass="109800">MQSKGVIKLLAILLAIACIYQLSFSLKARSVEKKAAEYAAKVSESDSLRQAAEIYYLDSVQNRPVYDLGFISFTYKEVKEKEINLGLDLKGGMNVMLEVQVEDVLKALAGDSAHDPMFEEAIARANKALKEGTNNYIGEFAKAYREVSGGAPLAALFVSPDRKDITPNSSDSEVEKILQEETDAAIDASFNILRSRIDHFGVTQPNIQRLPNSHRILVELPGVKEPERVRKLLQGTASLEFWTTYNNTELVRALEQADQLLRDELAAGATDAAVEETLTEEQPTAAGTEDTTESLIAEVQNNAPAAEEAASASGASRYTREENPLFSLLNPYDGGGAVVGSVAVADTATVAGYLRMDAVRELLPSDVRFEWGIKGEPQNNGRFSLYALKVSTPDGKAPLDGSVIVDARETYAERGAEAKVSMSMNSEGIQDWARLTGDNIGRCIAIVLDGYVYSAPVVRQKIEGGSSEISGNFTIQEAKDLANVLKSGKVPAPARIIQDTVVGPSLGQESINAGILSFVLAFVLVLLYMGLYYKTAGWLSDIALLCNVFLLLGVLVSFGAVLTLPGIAGIVLTMGMAVDANVIIYERIKEELRGGKGLSLAIKDGFSKAYSAIIDGNLTTIITGIVLFIFGNGPVQGFATTLIIGILTSLFCSIFITRLLIEGVVNKWGKISFSRKWSENLMGNAHFDFLGKSKISYIVMIVVLAVSCVSFAVRGLNMGAEFTGGRAYVIRFDRPVQAEEVRMKLQDVFSGYEDAANVSFEVKQYGNENQMRIVTQYKYDDTSDEATSEVDRILYDALHGLYGYPITFENFRNTQNDINGILTADKIGPSIAKDMTWGAIWSVLFSLIAIGLYISLRFKKWQYATGATTALAFNALVVIGVFSLCYGWLPFNLEVNQAFIAAILTIIGYTINDTVVVFDRIREYLVLYPKRDLRENVNNALNATLSRTINTSGTTLVTLLAILFFGGETIRGFIFALVLGVVVGTLSTLFVATPIAYGLMKREGLGKK</sequence>
<feature type="transmembrane region" description="Helical" evidence="9">
    <location>
        <begin position="695"/>
        <end position="713"/>
    </location>
</feature>
<dbReference type="AlphaFoldDB" id="A0A1Q6F6V4"/>
<feature type="transmembrane region" description="Helical" evidence="9">
    <location>
        <begin position="511"/>
        <end position="530"/>
    </location>
</feature>
<evidence type="ECO:0000256" key="10">
    <source>
        <dbReference type="HAMAP-Rule" id="MF_01464"/>
    </source>
</evidence>
<dbReference type="InterPro" id="IPR005791">
    <property type="entry name" value="SecD"/>
</dbReference>
<dbReference type="RefSeq" id="WP_227088457.1">
    <property type="nucleotide sequence ID" value="NZ_CAMQOD010000028.1"/>
</dbReference>
<evidence type="ECO:0000256" key="7">
    <source>
        <dbReference type="ARBA" id="ARBA00023010"/>
    </source>
</evidence>
<evidence type="ECO:0000259" key="11">
    <source>
        <dbReference type="Pfam" id="PF02355"/>
    </source>
</evidence>
<dbReference type="PRINTS" id="PR01755">
    <property type="entry name" value="SECFTRNLCASE"/>
</dbReference>
<protein>
    <recommendedName>
        <fullName evidence="9 10">Multifunctional fusion protein</fullName>
    </recommendedName>
    <domain>
        <recommendedName>
            <fullName evidence="9">Protein translocase subunit SecD</fullName>
        </recommendedName>
    </domain>
    <domain>
        <recommendedName>
            <fullName evidence="10">Protein-export membrane protein SecF</fullName>
        </recommendedName>
    </domain>
</protein>
<dbReference type="Pfam" id="PF22599">
    <property type="entry name" value="SecDF_P1_head"/>
    <property type="match status" value="1"/>
</dbReference>
<comment type="caution">
    <text evidence="9">Lacks conserved residue(s) required for the propagation of feature annotation.</text>
</comment>
<comment type="subcellular location">
    <subcellularLocation>
        <location evidence="1 9">Cell membrane</location>
        <topology evidence="1 9">Multi-pass membrane protein</topology>
    </subcellularLocation>
</comment>
<dbReference type="Pfam" id="PF02355">
    <property type="entry name" value="SecD_SecF_C"/>
    <property type="match status" value="2"/>
</dbReference>
<dbReference type="GO" id="GO:0015450">
    <property type="term" value="F:protein-transporting ATPase activity"/>
    <property type="evidence" value="ECO:0007669"/>
    <property type="project" value="InterPro"/>
</dbReference>
<keyword evidence="6 9" id="KW-1133">Transmembrane helix</keyword>
<dbReference type="InterPro" id="IPR048634">
    <property type="entry name" value="SecD_SecF_C"/>
</dbReference>
<dbReference type="Pfam" id="PF07549">
    <property type="entry name" value="Sec_GG"/>
    <property type="match status" value="1"/>
</dbReference>
<comment type="similarity">
    <text evidence="10">Belongs to the SecD/SecF family. SecF subfamily.</text>
</comment>
<feature type="transmembrane region" description="Helical" evidence="9">
    <location>
        <begin position="895"/>
        <end position="918"/>
    </location>
</feature>
<dbReference type="FunFam" id="1.20.1640.10:FF:000004">
    <property type="entry name" value="Protein translocase subunit SecD"/>
    <property type="match status" value="1"/>
</dbReference>
<dbReference type="InterPro" id="IPR054384">
    <property type="entry name" value="SecDF_P1_head"/>
</dbReference>
<organism evidence="14 15">
    <name type="scientific">Alistipes putredinis</name>
    <dbReference type="NCBI Taxonomy" id="28117"/>
    <lineage>
        <taxon>Bacteria</taxon>
        <taxon>Pseudomonadati</taxon>
        <taxon>Bacteroidota</taxon>
        <taxon>Bacteroidia</taxon>
        <taxon>Bacteroidales</taxon>
        <taxon>Rikenellaceae</taxon>
        <taxon>Alistipes</taxon>
    </lineage>
</organism>
<dbReference type="Proteomes" id="UP000187417">
    <property type="component" value="Unassembled WGS sequence"/>
</dbReference>
<dbReference type="NCBIfam" id="TIGR01129">
    <property type="entry name" value="secD"/>
    <property type="match status" value="1"/>
</dbReference>
<evidence type="ECO:0000256" key="4">
    <source>
        <dbReference type="ARBA" id="ARBA00022692"/>
    </source>
</evidence>
<evidence type="ECO:0000313" key="15">
    <source>
        <dbReference type="Proteomes" id="UP000187417"/>
    </source>
</evidence>
<dbReference type="Gene3D" id="3.30.1360.200">
    <property type="match status" value="1"/>
</dbReference>
<dbReference type="Gene3D" id="3.30.70.3220">
    <property type="match status" value="1"/>
</dbReference>
<dbReference type="InterPro" id="IPR022813">
    <property type="entry name" value="SecD/SecF_arch_bac"/>
</dbReference>
<dbReference type="Pfam" id="PF21760">
    <property type="entry name" value="SecD_1st"/>
    <property type="match status" value="1"/>
</dbReference>
<dbReference type="InterPro" id="IPR022645">
    <property type="entry name" value="SecD/SecF_bac"/>
</dbReference>
<dbReference type="GO" id="GO:0043952">
    <property type="term" value="P:protein transport by the Sec complex"/>
    <property type="evidence" value="ECO:0007669"/>
    <property type="project" value="UniProtKB-UniRule"/>
</dbReference>
<evidence type="ECO:0000256" key="5">
    <source>
        <dbReference type="ARBA" id="ARBA00022927"/>
    </source>
</evidence>
<dbReference type="GO" id="GO:0065002">
    <property type="term" value="P:intracellular protein transmembrane transport"/>
    <property type="evidence" value="ECO:0007669"/>
    <property type="project" value="UniProtKB-UniRule"/>
</dbReference>
<evidence type="ECO:0000259" key="12">
    <source>
        <dbReference type="Pfam" id="PF21760"/>
    </source>
</evidence>
<feature type="domain" description="Protein export membrane protein SecD/SecF C-terminal" evidence="11">
    <location>
        <begin position="813"/>
        <end position="1000"/>
    </location>
</feature>
<dbReference type="NCBIfam" id="NF009585">
    <property type="entry name" value="PRK13024.1-5"/>
    <property type="match status" value="1"/>
</dbReference>
<dbReference type="PANTHER" id="PTHR30081:SF1">
    <property type="entry name" value="PROTEIN TRANSLOCASE SUBUNIT SECD"/>
    <property type="match status" value="1"/>
</dbReference>